<evidence type="ECO:0000313" key="2">
    <source>
        <dbReference type="EMBL" id="QIN79627.1"/>
    </source>
</evidence>
<keyword evidence="3" id="KW-1185">Reference proteome</keyword>
<dbReference type="Pfam" id="PF13730">
    <property type="entry name" value="HTH_36"/>
    <property type="match status" value="1"/>
</dbReference>
<proteinExistence type="predicted"/>
<dbReference type="Proteomes" id="UP000502706">
    <property type="component" value="Chromosome"/>
</dbReference>
<organism evidence="2 3">
    <name type="scientific">Rubrobacter marinus</name>
    <dbReference type="NCBI Taxonomy" id="2653852"/>
    <lineage>
        <taxon>Bacteria</taxon>
        <taxon>Bacillati</taxon>
        <taxon>Actinomycetota</taxon>
        <taxon>Rubrobacteria</taxon>
        <taxon>Rubrobacterales</taxon>
        <taxon>Rubrobacteraceae</taxon>
        <taxon>Rubrobacter</taxon>
    </lineage>
</organism>
<evidence type="ECO:0000313" key="3">
    <source>
        <dbReference type="Proteomes" id="UP000502706"/>
    </source>
</evidence>
<dbReference type="KEGG" id="rmar:GBA65_15075"/>
<evidence type="ECO:0008006" key="4">
    <source>
        <dbReference type="Google" id="ProtNLM"/>
    </source>
</evidence>
<name>A0A6G8PZU6_9ACTN</name>
<sequence length="118" mass="13235">MSVQQMSLVWGLDLPPNQKLVLLAYADHADDDGEHVYPSLGRVALKTGYSRDQVRRVTRELEDGDLMEPVEQKDPDNNRPRRWRLTLGGVANCPPPRAEGGWQYATGGWQTALPPRGK</sequence>
<dbReference type="EMBL" id="CP045121">
    <property type="protein sequence ID" value="QIN79627.1"/>
    <property type="molecule type" value="Genomic_DNA"/>
</dbReference>
<evidence type="ECO:0000256" key="1">
    <source>
        <dbReference type="SAM" id="MobiDB-lite"/>
    </source>
</evidence>
<reference evidence="2 3" key="1">
    <citation type="submission" date="2019-10" db="EMBL/GenBank/DDBJ databases">
        <title>Rubrobacter sp nov SCSIO 52915 isolated from a deep-sea sediment in the South China Sea.</title>
        <authorList>
            <person name="Chen R.W."/>
        </authorList>
    </citation>
    <scope>NUCLEOTIDE SEQUENCE [LARGE SCALE GENOMIC DNA]</scope>
    <source>
        <strain evidence="2 3">SCSIO 52915</strain>
    </source>
</reference>
<feature type="region of interest" description="Disordered" evidence="1">
    <location>
        <begin position="95"/>
        <end position="118"/>
    </location>
</feature>
<gene>
    <name evidence="2" type="ORF">GBA65_15075</name>
</gene>
<accession>A0A6G8PZU6</accession>
<feature type="compositionally biased region" description="Basic and acidic residues" evidence="1">
    <location>
        <begin position="70"/>
        <end position="79"/>
    </location>
</feature>
<protein>
    <recommendedName>
        <fullName evidence="4">Helix-turn-helix domain-containing protein</fullName>
    </recommendedName>
</protein>
<dbReference type="RefSeq" id="WP_166397299.1">
    <property type="nucleotide sequence ID" value="NZ_CP045121.1"/>
</dbReference>
<feature type="region of interest" description="Disordered" evidence="1">
    <location>
        <begin position="60"/>
        <end position="81"/>
    </location>
</feature>
<dbReference type="AlphaFoldDB" id="A0A6G8PZU6"/>